<protein>
    <submittedName>
        <fullName evidence="1">Uncharacterized protein</fullName>
    </submittedName>
</protein>
<organism evidence="1">
    <name type="scientific">marine sediment metagenome</name>
    <dbReference type="NCBI Taxonomy" id="412755"/>
    <lineage>
        <taxon>unclassified sequences</taxon>
        <taxon>metagenomes</taxon>
        <taxon>ecological metagenomes</taxon>
    </lineage>
</organism>
<gene>
    <name evidence="1" type="ORF">S12H4_47688</name>
</gene>
<comment type="caution">
    <text evidence="1">The sequence shown here is derived from an EMBL/GenBank/DDBJ whole genome shotgun (WGS) entry which is preliminary data.</text>
</comment>
<name>X1V8A3_9ZZZZ</name>
<accession>X1V8A3</accession>
<dbReference type="EMBL" id="BARW01029719">
    <property type="protein sequence ID" value="GAJ12527.1"/>
    <property type="molecule type" value="Genomic_DNA"/>
</dbReference>
<proteinExistence type="predicted"/>
<evidence type="ECO:0000313" key="1">
    <source>
        <dbReference type="EMBL" id="GAJ12527.1"/>
    </source>
</evidence>
<feature type="non-terminal residue" evidence="1">
    <location>
        <position position="193"/>
    </location>
</feature>
<sequence length="193" mass="21090">MPASIVFKPTYAVGETSTAVPTVIIDDYILSDIWCIRIEDSVGMIPSKATLVYRPVDASFAPSDETGPVTLEGFDWYYVQHGARVIVLLDGSLIFAGSIHTREDQGGPDTVIFTAYDDRMLFEQIPIRGAVTRDPVEAQAKLITRFLPRTNPGGDWNCTGNDVFGNGVIYPVFTDTAKLGSVYESPEAIYKSG</sequence>
<reference evidence="1" key="1">
    <citation type="journal article" date="2014" name="Front. Microbiol.">
        <title>High frequency of phylogenetically diverse reductive dehalogenase-homologous genes in deep subseafloor sedimentary metagenomes.</title>
        <authorList>
            <person name="Kawai M."/>
            <person name="Futagami T."/>
            <person name="Toyoda A."/>
            <person name="Takaki Y."/>
            <person name="Nishi S."/>
            <person name="Hori S."/>
            <person name="Arai W."/>
            <person name="Tsubouchi T."/>
            <person name="Morono Y."/>
            <person name="Uchiyama I."/>
            <person name="Ito T."/>
            <person name="Fujiyama A."/>
            <person name="Inagaki F."/>
            <person name="Takami H."/>
        </authorList>
    </citation>
    <scope>NUCLEOTIDE SEQUENCE</scope>
    <source>
        <strain evidence="1">Expedition CK06-06</strain>
    </source>
</reference>
<dbReference type="AlphaFoldDB" id="X1V8A3"/>